<dbReference type="RefSeq" id="WP_250063825.1">
    <property type="nucleotide sequence ID" value="NZ_JAIKTS010000002.1"/>
</dbReference>
<feature type="domain" description="Histidine kinase" evidence="11">
    <location>
        <begin position="256"/>
        <end position="467"/>
    </location>
</feature>
<dbReference type="SUPFAM" id="SSF55874">
    <property type="entry name" value="ATPase domain of HSP90 chaperone/DNA topoisomerase II/histidine kinase"/>
    <property type="match status" value="1"/>
</dbReference>
<dbReference type="PROSITE" id="PS50109">
    <property type="entry name" value="HIS_KIN"/>
    <property type="match status" value="1"/>
</dbReference>
<evidence type="ECO:0000313" key="13">
    <source>
        <dbReference type="Proteomes" id="UP001431235"/>
    </source>
</evidence>
<dbReference type="InterPro" id="IPR036097">
    <property type="entry name" value="HisK_dim/P_sf"/>
</dbReference>
<comment type="catalytic activity">
    <reaction evidence="1">
        <text>ATP + protein L-histidine = ADP + protein N-phospho-L-histidine.</text>
        <dbReference type="EC" id="2.7.13.3"/>
    </reaction>
</comment>
<dbReference type="InterPro" id="IPR004358">
    <property type="entry name" value="Sig_transdc_His_kin-like_C"/>
</dbReference>
<evidence type="ECO:0000256" key="9">
    <source>
        <dbReference type="ARBA" id="ARBA00023136"/>
    </source>
</evidence>
<keyword evidence="4" id="KW-0597">Phosphoprotein</keyword>
<dbReference type="InterPro" id="IPR003661">
    <property type="entry name" value="HisK_dim/P_dom"/>
</dbReference>
<sequence length="469" mass="50962">MSPAPWRRRGGHAGDGSHSLRSLLLRRLWLPLLLLLLASAVASYALARHYAGQVYDRWLWDSAMSLAQLLYVHEGETAIAMTDATARMFRWDTVDQVQGQVVDGARTLFGDHPIPAPAQAGGDGPVYYDTDVDGQPVRAVQVAVPVPGAAQPVRVRVSETRIKRHRLEQRLLLSSLPLQALVLLLAAVALRWGTAAVAGNVNRATQRLAAFDVHPLRPLPLHGDSPRELQPALDAINTLIGRLAATQQQQQRFVANAAHQLRTPLAALQVRLDSALRETDPDARQAALGAVLDGLTRLHHLTHQILMLNRSETAGSGSVQLRPLDLAQLCRDTLERHADRAIAQGTDLGYDGPEQGLQLLGEAQLLREMVGNLIDNALRYGRRDGQVTLSLSPSPLTLYVDDDGPGIPADEHDRVLERFYRLDTQGDGCGLGLSIVSEIANLHGALFRLARSPAGGVRATVVFPPLDGR</sequence>
<protein>
    <recommendedName>
        <fullName evidence="3">histidine kinase</fullName>
        <ecNumber evidence="3">2.7.13.3</ecNumber>
    </recommendedName>
</protein>
<dbReference type="InterPro" id="IPR050428">
    <property type="entry name" value="TCS_sensor_his_kinase"/>
</dbReference>
<evidence type="ECO:0000313" key="12">
    <source>
        <dbReference type="EMBL" id="MCL7714657.1"/>
    </source>
</evidence>
<dbReference type="Gene3D" id="1.10.287.130">
    <property type="match status" value="1"/>
</dbReference>
<accession>A0ABT0SH53</accession>
<organism evidence="12 13">
    <name type="scientific">Stenotrophomonas mori</name>
    <dbReference type="NCBI Taxonomy" id="2871096"/>
    <lineage>
        <taxon>Bacteria</taxon>
        <taxon>Pseudomonadati</taxon>
        <taxon>Pseudomonadota</taxon>
        <taxon>Gammaproteobacteria</taxon>
        <taxon>Lysobacterales</taxon>
        <taxon>Lysobacteraceae</taxon>
        <taxon>Stenotrophomonas</taxon>
    </lineage>
</organism>
<keyword evidence="9 10" id="KW-0472">Membrane</keyword>
<evidence type="ECO:0000256" key="1">
    <source>
        <dbReference type="ARBA" id="ARBA00000085"/>
    </source>
</evidence>
<dbReference type="Pfam" id="PF02518">
    <property type="entry name" value="HATPase_c"/>
    <property type="match status" value="1"/>
</dbReference>
<keyword evidence="7 12" id="KW-0418">Kinase</keyword>
<evidence type="ECO:0000259" key="11">
    <source>
        <dbReference type="PROSITE" id="PS50109"/>
    </source>
</evidence>
<dbReference type="Gene3D" id="3.30.565.10">
    <property type="entry name" value="Histidine kinase-like ATPase, C-terminal domain"/>
    <property type="match status" value="1"/>
</dbReference>
<dbReference type="CDD" id="cd00075">
    <property type="entry name" value="HATPase"/>
    <property type="match status" value="1"/>
</dbReference>
<dbReference type="GO" id="GO:0016301">
    <property type="term" value="F:kinase activity"/>
    <property type="evidence" value="ECO:0007669"/>
    <property type="project" value="UniProtKB-KW"/>
</dbReference>
<dbReference type="Pfam" id="PF00512">
    <property type="entry name" value="HisKA"/>
    <property type="match status" value="1"/>
</dbReference>
<dbReference type="CDD" id="cd00082">
    <property type="entry name" value="HisKA"/>
    <property type="match status" value="1"/>
</dbReference>
<name>A0ABT0SH53_9GAMM</name>
<dbReference type="InterPro" id="IPR036890">
    <property type="entry name" value="HATPase_C_sf"/>
</dbReference>
<evidence type="ECO:0000256" key="2">
    <source>
        <dbReference type="ARBA" id="ARBA00004370"/>
    </source>
</evidence>
<evidence type="ECO:0000256" key="10">
    <source>
        <dbReference type="SAM" id="Phobius"/>
    </source>
</evidence>
<keyword evidence="8 10" id="KW-1133">Transmembrane helix</keyword>
<evidence type="ECO:0000256" key="6">
    <source>
        <dbReference type="ARBA" id="ARBA00022692"/>
    </source>
</evidence>
<reference evidence="12 13" key="1">
    <citation type="submission" date="2021-08" db="EMBL/GenBank/DDBJ databases">
        <title>Novel members of of the genus Stenotrophomonas from differernt environment.</title>
        <authorList>
            <person name="Deng Y."/>
        </authorList>
    </citation>
    <scope>NUCLEOTIDE SEQUENCE [LARGE SCALE GENOMIC DNA]</scope>
    <source>
        <strain evidence="12 13">CPCC 101365</strain>
    </source>
</reference>
<evidence type="ECO:0000256" key="4">
    <source>
        <dbReference type="ARBA" id="ARBA00022553"/>
    </source>
</evidence>
<dbReference type="SUPFAM" id="SSF47384">
    <property type="entry name" value="Homodimeric domain of signal transducing histidine kinase"/>
    <property type="match status" value="1"/>
</dbReference>
<proteinExistence type="predicted"/>
<dbReference type="PANTHER" id="PTHR45436:SF1">
    <property type="entry name" value="SENSOR PROTEIN QSEC"/>
    <property type="match status" value="1"/>
</dbReference>
<dbReference type="PRINTS" id="PR00344">
    <property type="entry name" value="BCTRLSENSOR"/>
</dbReference>
<evidence type="ECO:0000256" key="8">
    <source>
        <dbReference type="ARBA" id="ARBA00022989"/>
    </source>
</evidence>
<dbReference type="SMART" id="SM00388">
    <property type="entry name" value="HisKA"/>
    <property type="match status" value="1"/>
</dbReference>
<dbReference type="InterPro" id="IPR005467">
    <property type="entry name" value="His_kinase_dom"/>
</dbReference>
<evidence type="ECO:0000256" key="7">
    <source>
        <dbReference type="ARBA" id="ARBA00022777"/>
    </source>
</evidence>
<evidence type="ECO:0000256" key="5">
    <source>
        <dbReference type="ARBA" id="ARBA00022679"/>
    </source>
</evidence>
<comment type="caution">
    <text evidence="12">The sequence shown here is derived from an EMBL/GenBank/DDBJ whole genome shotgun (WGS) entry which is preliminary data.</text>
</comment>
<keyword evidence="5" id="KW-0808">Transferase</keyword>
<feature type="transmembrane region" description="Helical" evidence="10">
    <location>
        <begin position="171"/>
        <end position="193"/>
    </location>
</feature>
<keyword evidence="6 10" id="KW-0812">Transmembrane</keyword>
<comment type="subcellular location">
    <subcellularLocation>
        <location evidence="2">Membrane</location>
    </subcellularLocation>
</comment>
<keyword evidence="13" id="KW-1185">Reference proteome</keyword>
<dbReference type="SMART" id="SM00387">
    <property type="entry name" value="HATPase_c"/>
    <property type="match status" value="1"/>
</dbReference>
<dbReference type="InterPro" id="IPR003594">
    <property type="entry name" value="HATPase_dom"/>
</dbReference>
<dbReference type="InterPro" id="IPR013727">
    <property type="entry name" value="2CSK_N"/>
</dbReference>
<feature type="transmembrane region" description="Helical" evidence="10">
    <location>
        <begin position="28"/>
        <end position="47"/>
    </location>
</feature>
<dbReference type="EMBL" id="JAIKTS010000002">
    <property type="protein sequence ID" value="MCL7714657.1"/>
    <property type="molecule type" value="Genomic_DNA"/>
</dbReference>
<gene>
    <name evidence="12" type="ORF">K5L01_08380</name>
</gene>
<dbReference type="EC" id="2.7.13.3" evidence="3"/>
<dbReference type="Proteomes" id="UP001431235">
    <property type="component" value="Unassembled WGS sequence"/>
</dbReference>
<dbReference type="Pfam" id="PF08521">
    <property type="entry name" value="2CSK_N"/>
    <property type="match status" value="1"/>
</dbReference>
<evidence type="ECO:0000256" key="3">
    <source>
        <dbReference type="ARBA" id="ARBA00012438"/>
    </source>
</evidence>
<dbReference type="PANTHER" id="PTHR45436">
    <property type="entry name" value="SENSOR HISTIDINE KINASE YKOH"/>
    <property type="match status" value="1"/>
</dbReference>